<dbReference type="Proteomes" id="UP000282469">
    <property type="component" value="Segment"/>
</dbReference>
<organismHost>
    <name type="scientific">Glossina</name>
    <name type="common">tsetse flies</name>
    <dbReference type="NCBI Taxonomy" id="7393"/>
</organismHost>
<gene>
    <name evidence="1" type="ORF">GpSGHVEth056</name>
</gene>
<dbReference type="EMBL" id="KU050077">
    <property type="protein sequence ID" value="AMB48660.1"/>
    <property type="molecule type" value="Genomic_DNA"/>
</dbReference>
<name>A0A0Y0JHW3_GHVS</name>
<sequence>MEGITTTCCDDINFSKIYEVKKIIKLLPNMLYDEQTNSMIINKINASEVNFLLNINYKYTDVKNLKLLFFFDDDTIQQNDWICSIFPNLEVVKIKDPTFKSKLDFTGKFFKHVNIKYKITKEELVTINCSNLTISLLEDYNYNILVDMNIFPHFLNLRKVNFLNKHQVELLSKSMFNSTHTNIIIDSAAKICNVMSTKNIIYIKSLNEIYCFNRFNHREIKLLNQYSEYFIFKITNNDAFNYIVNNLSFTRPVVLYFNYFIPELIDSLLNVTVVVIFNTVTFYEYKLLLKLQTFSNIERIVVLNSEFIVGFNSETDELNFKRVEFRNCIKKAEDDVFICDPVDEKSKMSNGSVDLLDGEYVTYLCSKNIGYLGVSRVIIFNSNKVKNYHYNWINIIYPFAHDICIFDTNFSHSLYFNDKHINNLTVQYPFTKQEFSKMKCNNFYLQIHDDGTDYSYLLDSDDNIKNQLKIENAHLLPKKLLKALFMKMPQKLIIDKFDLVEYDNITEMTHFNQFTIYDPIYINGVKYDKFIYKQSTVIPTGSYLFLLVGDVSFFDDPLSIIDRFTQCIILIERCTIRCDQLFHLQYRERRNIYKVILQKCLIFGCYSYQFKDCDLLKFYNCSFEPLIFSGDD</sequence>
<reference evidence="1 2" key="1">
    <citation type="journal article" date="2016" name="J. Gen. Virol.">
        <title>Comprehensive annotation of Glossina pallidipes salivary gland hypertrophy virus from Ethiopian tsetse flies: a proteogenomics approach.</title>
        <authorList>
            <person name="Abd-Alla A.M."/>
            <person name="Kariithi H.M."/>
            <person name="Cousserans F."/>
            <person name="Parker N.J."/>
            <person name="Ince I.A."/>
            <person name="Scully E.D."/>
            <person name="Boeren S."/>
            <person name="Geib S.M."/>
            <person name="Mekonnen S."/>
            <person name="Vlak J.M."/>
            <person name="Parker A.G."/>
            <person name="Vreysen M.J."/>
            <person name="Bergoin M."/>
        </authorList>
    </citation>
    <scope>NUCLEOTIDE SEQUENCE [LARGE SCALE GENOMIC DNA]</scope>
    <source>
        <strain evidence="1 2">Ethiopian</strain>
    </source>
</reference>
<accession>A0A0Y0JHW3</accession>
<organism evidence="1 2">
    <name type="scientific">Glossina hytrovirus (isolate Glossina pallidipes/Ethiopia/Seibersdorf/-)</name>
    <name type="common">GHV</name>
    <dbReference type="NCBI Taxonomy" id="379529"/>
    <lineage>
        <taxon>Viruses</taxon>
        <taxon>Viruses incertae sedis</taxon>
        <taxon>Naldaviricetes</taxon>
        <taxon>Lefavirales</taxon>
        <taxon>Hytrosaviridae</taxon>
        <taxon>Glossinavirus</taxon>
        <taxon>Glossinavirus glopallidipedis</taxon>
    </lineage>
</organism>
<protein>
    <submittedName>
        <fullName evidence="1">Putative surface protein</fullName>
    </submittedName>
</protein>
<evidence type="ECO:0000313" key="2">
    <source>
        <dbReference type="Proteomes" id="UP000282469"/>
    </source>
</evidence>
<evidence type="ECO:0000313" key="1">
    <source>
        <dbReference type="EMBL" id="AMB48660.1"/>
    </source>
</evidence>
<proteinExistence type="predicted"/>